<comment type="subcellular location">
    <subcellularLocation>
        <location evidence="2 5">Secreted</location>
        <location evidence="2 5">Cell wall</location>
    </subcellularLocation>
</comment>
<dbReference type="GO" id="GO:0071555">
    <property type="term" value="P:cell wall organization"/>
    <property type="evidence" value="ECO:0007669"/>
    <property type="project" value="UniProtKB-KW"/>
</dbReference>
<dbReference type="EC" id="3.1.1.-" evidence="5"/>
<keyword evidence="5" id="KW-0378">Hydrolase</keyword>
<evidence type="ECO:0000256" key="4">
    <source>
        <dbReference type="ARBA" id="ARBA00022512"/>
    </source>
</evidence>
<dbReference type="AlphaFoldDB" id="A0A453PCG4"/>
<dbReference type="Pfam" id="PF03283">
    <property type="entry name" value="PAE"/>
    <property type="match status" value="1"/>
</dbReference>
<protein>
    <recommendedName>
        <fullName evidence="5">Pectin acetylesterase</fullName>
        <ecNumber evidence="5">3.1.1.-</ecNumber>
    </recommendedName>
</protein>
<reference evidence="7" key="1">
    <citation type="journal article" date="2014" name="Science">
        <title>Ancient hybridizations among the ancestral genomes of bread wheat.</title>
        <authorList>
            <consortium name="International Wheat Genome Sequencing Consortium,"/>
            <person name="Marcussen T."/>
            <person name="Sandve S.R."/>
            <person name="Heier L."/>
            <person name="Spannagl M."/>
            <person name="Pfeifer M."/>
            <person name="Jakobsen K.S."/>
            <person name="Wulff B.B."/>
            <person name="Steuernagel B."/>
            <person name="Mayer K.F."/>
            <person name="Olsen O.A."/>
        </authorList>
    </citation>
    <scope>NUCLEOTIDE SEQUENCE [LARGE SCALE GENOMIC DNA]</scope>
    <source>
        <strain evidence="7">cv. AL8/78</strain>
    </source>
</reference>
<dbReference type="Gramene" id="AET6Gv20687000.15">
    <property type="protein sequence ID" value="AET6Gv20687000.15"/>
    <property type="gene ID" value="AET6Gv20687000"/>
</dbReference>
<organism evidence="6 7">
    <name type="scientific">Aegilops tauschii subsp. strangulata</name>
    <name type="common">Goatgrass</name>
    <dbReference type="NCBI Taxonomy" id="200361"/>
    <lineage>
        <taxon>Eukaryota</taxon>
        <taxon>Viridiplantae</taxon>
        <taxon>Streptophyta</taxon>
        <taxon>Embryophyta</taxon>
        <taxon>Tracheophyta</taxon>
        <taxon>Spermatophyta</taxon>
        <taxon>Magnoliopsida</taxon>
        <taxon>Liliopsida</taxon>
        <taxon>Poales</taxon>
        <taxon>Poaceae</taxon>
        <taxon>BOP clade</taxon>
        <taxon>Pooideae</taxon>
        <taxon>Triticodae</taxon>
        <taxon>Triticeae</taxon>
        <taxon>Triticinae</taxon>
        <taxon>Aegilops</taxon>
    </lineage>
</organism>
<evidence type="ECO:0000313" key="6">
    <source>
        <dbReference type="EnsemblPlants" id="AET6Gv20687000.15"/>
    </source>
</evidence>
<keyword evidence="5" id="KW-0964">Secreted</keyword>
<dbReference type="EnsemblPlants" id="AET6Gv20687000.15">
    <property type="protein sequence ID" value="AET6Gv20687000.15"/>
    <property type="gene ID" value="AET6Gv20687000"/>
</dbReference>
<comment type="function">
    <text evidence="1 5">Hydrolyzes acetyl esters in homogalacturonan regions of pectin. In type I primary cell wall, galacturonic acid residues of pectin can be acetylated at the O-2 and O-3 positions. Decreasing the degree of acetylation of pectin gels in vitro alters their physical properties.</text>
</comment>
<reference evidence="7" key="2">
    <citation type="journal article" date="2017" name="Nat. Plants">
        <title>The Aegilops tauschii genome reveals multiple impacts of transposons.</title>
        <authorList>
            <person name="Zhao G."/>
            <person name="Zou C."/>
            <person name="Li K."/>
            <person name="Wang K."/>
            <person name="Li T."/>
            <person name="Gao L."/>
            <person name="Zhang X."/>
            <person name="Wang H."/>
            <person name="Yang Z."/>
            <person name="Liu X."/>
            <person name="Jiang W."/>
            <person name="Mao L."/>
            <person name="Kong X."/>
            <person name="Jiao Y."/>
            <person name="Jia J."/>
        </authorList>
    </citation>
    <scope>NUCLEOTIDE SEQUENCE [LARGE SCALE GENOMIC DNA]</scope>
    <source>
        <strain evidence="7">cv. AL8/78</strain>
    </source>
</reference>
<reference evidence="6" key="5">
    <citation type="journal article" date="2021" name="G3 (Bethesda)">
        <title>Aegilops tauschii genome assembly Aet v5.0 features greater sequence contiguity and improved annotation.</title>
        <authorList>
            <person name="Wang L."/>
            <person name="Zhu T."/>
            <person name="Rodriguez J.C."/>
            <person name="Deal K.R."/>
            <person name="Dubcovsky J."/>
            <person name="McGuire P.E."/>
            <person name="Lux T."/>
            <person name="Spannagl M."/>
            <person name="Mayer K.F.X."/>
            <person name="Baldrich P."/>
            <person name="Meyers B.C."/>
            <person name="Huo N."/>
            <person name="Gu Y.Q."/>
            <person name="Zhou H."/>
            <person name="Devos K.M."/>
            <person name="Bennetzen J.L."/>
            <person name="Unver T."/>
            <person name="Budak H."/>
            <person name="Gulick P.J."/>
            <person name="Galiba G."/>
            <person name="Kalapos B."/>
            <person name="Nelson D.R."/>
            <person name="Li P."/>
            <person name="You F.M."/>
            <person name="Luo M.C."/>
            <person name="Dvorak J."/>
        </authorList>
    </citation>
    <scope>NUCLEOTIDE SEQUENCE [LARGE SCALE GENOMIC DNA]</scope>
    <source>
        <strain evidence="6">cv. AL8/78</strain>
    </source>
</reference>
<comment type="similarity">
    <text evidence="3 5">Belongs to the pectinacetylesterase family.</text>
</comment>
<accession>A0A453PCG4</accession>
<proteinExistence type="inferred from homology"/>
<dbReference type="PANTHER" id="PTHR21562:SF93">
    <property type="entry name" value="PECTIN ACETYLESTERASE 8"/>
    <property type="match status" value="1"/>
</dbReference>
<evidence type="ECO:0000256" key="2">
    <source>
        <dbReference type="ARBA" id="ARBA00004191"/>
    </source>
</evidence>
<keyword evidence="4 5" id="KW-0134">Cell wall</keyword>
<sequence>EPPEQLALGSSRQQRRLFRPSPRSCLFVPTAQEERRDHPVAARLARDGVFRPFQQVHVPVALRPPCFPPGNFRPPSYRHHGPVHGWPAPRWPGIYVRMRVSFPDPPPSLPPHARSFPAADSMGSGSKLRLWCSAFACALAFLGARGDDDHLVDITYVESAVAKGAVCLDGSPPAYHLAPGSGSGVSSWLVHFEGGAWCNNATTCLHRSRTPLGSSKEMARQAAFTGILSNASDYNPDFYNWNKVKVRYCDGSSFTGDKEEVDPSTNVHYRGARVWQAVIEDLLAKGMNKAKNALISGCSAGGLTSILHCDRFHQLLPADANVKCLSDAGFFINVKDITGANHAEAFFNDVVATHGSAKNLPSSCTSKLPAGVCFFPQNEVQQIQTPLFILNAAYDSWQVRHILVPEGSDPEWRGCRDDITQCSTKQLETLQGFRDDFLAALGASASAGSRGLFVNSCFAHCQSETQDIWFAPASPALGDRRIADAVGDWFYSRSGFQKTDCPYPCDSTCYTN</sequence>
<dbReference type="PANTHER" id="PTHR21562">
    <property type="entry name" value="NOTUM-RELATED"/>
    <property type="match status" value="1"/>
</dbReference>
<dbReference type="GO" id="GO:0009505">
    <property type="term" value="C:plant-type cell wall"/>
    <property type="evidence" value="ECO:0007669"/>
    <property type="project" value="TreeGrafter"/>
</dbReference>
<reference evidence="6" key="4">
    <citation type="submission" date="2019-03" db="UniProtKB">
        <authorList>
            <consortium name="EnsemblPlants"/>
        </authorList>
    </citation>
    <scope>IDENTIFICATION</scope>
</reference>
<dbReference type="STRING" id="200361.A0A453PCG4"/>
<keyword evidence="5" id="KW-0961">Cell wall biogenesis/degradation</keyword>
<evidence type="ECO:0000256" key="5">
    <source>
        <dbReference type="RuleBase" id="RU363114"/>
    </source>
</evidence>
<evidence type="ECO:0000313" key="7">
    <source>
        <dbReference type="Proteomes" id="UP000015105"/>
    </source>
</evidence>
<name>A0A453PCG4_AEGTS</name>
<evidence type="ECO:0000256" key="1">
    <source>
        <dbReference type="ARBA" id="ARBA00003534"/>
    </source>
</evidence>
<evidence type="ECO:0000256" key="3">
    <source>
        <dbReference type="ARBA" id="ARBA00005784"/>
    </source>
</evidence>
<reference evidence="6" key="3">
    <citation type="journal article" date="2017" name="Nature">
        <title>Genome sequence of the progenitor of the wheat D genome Aegilops tauschii.</title>
        <authorList>
            <person name="Luo M.C."/>
            <person name="Gu Y.Q."/>
            <person name="Puiu D."/>
            <person name="Wang H."/>
            <person name="Twardziok S.O."/>
            <person name="Deal K.R."/>
            <person name="Huo N."/>
            <person name="Zhu T."/>
            <person name="Wang L."/>
            <person name="Wang Y."/>
            <person name="McGuire P.E."/>
            <person name="Liu S."/>
            <person name="Long H."/>
            <person name="Ramasamy R.K."/>
            <person name="Rodriguez J.C."/>
            <person name="Van S.L."/>
            <person name="Yuan L."/>
            <person name="Wang Z."/>
            <person name="Xia Z."/>
            <person name="Xiao L."/>
            <person name="Anderson O.D."/>
            <person name="Ouyang S."/>
            <person name="Liang Y."/>
            <person name="Zimin A.V."/>
            <person name="Pertea G."/>
            <person name="Qi P."/>
            <person name="Bennetzen J.L."/>
            <person name="Dai X."/>
            <person name="Dawson M.W."/>
            <person name="Muller H.G."/>
            <person name="Kugler K."/>
            <person name="Rivarola-Duarte L."/>
            <person name="Spannagl M."/>
            <person name="Mayer K.F.X."/>
            <person name="Lu F.H."/>
            <person name="Bevan M.W."/>
            <person name="Leroy P."/>
            <person name="Li P."/>
            <person name="You F.M."/>
            <person name="Sun Q."/>
            <person name="Liu Z."/>
            <person name="Lyons E."/>
            <person name="Wicker T."/>
            <person name="Salzberg S.L."/>
            <person name="Devos K.M."/>
            <person name="Dvorak J."/>
        </authorList>
    </citation>
    <scope>NUCLEOTIDE SEQUENCE [LARGE SCALE GENOMIC DNA]</scope>
    <source>
        <strain evidence="6">cv. AL8/78</strain>
    </source>
</reference>
<dbReference type="GO" id="GO:0052793">
    <property type="term" value="F:pectin acetylesterase activity"/>
    <property type="evidence" value="ECO:0007669"/>
    <property type="project" value="TreeGrafter"/>
</dbReference>
<dbReference type="Proteomes" id="UP000015105">
    <property type="component" value="Chromosome 6D"/>
</dbReference>
<dbReference type="InterPro" id="IPR004963">
    <property type="entry name" value="PAE/NOTUM"/>
</dbReference>
<keyword evidence="7" id="KW-1185">Reference proteome</keyword>